<dbReference type="InterPro" id="IPR000504">
    <property type="entry name" value="RRM_dom"/>
</dbReference>
<reference evidence="6" key="1">
    <citation type="submission" date="2021-01" db="EMBL/GenBank/DDBJ databases">
        <authorList>
            <person name="Zahm M."/>
            <person name="Roques C."/>
            <person name="Cabau C."/>
            <person name="Klopp C."/>
            <person name="Donnadieu C."/>
            <person name="Jouanno E."/>
            <person name="Lampietro C."/>
            <person name="Louis A."/>
            <person name="Herpin A."/>
            <person name="Echchiki A."/>
            <person name="Berthelot C."/>
            <person name="Parey E."/>
            <person name="Roest-Crollius H."/>
            <person name="Braasch I."/>
            <person name="Postlethwait J."/>
            <person name="Bobe J."/>
            <person name="Montfort J."/>
            <person name="Bouchez O."/>
            <person name="Begum T."/>
            <person name="Mejri S."/>
            <person name="Adams A."/>
            <person name="Chen W.-J."/>
            <person name="Guiguen Y."/>
        </authorList>
    </citation>
    <scope>NUCLEOTIDE SEQUENCE</scope>
    <source>
        <tissue evidence="6">Blood</tissue>
    </source>
</reference>
<keyword evidence="2 3" id="KW-0694">RNA-binding</keyword>
<feature type="domain" description="RRM" evidence="5">
    <location>
        <begin position="360"/>
        <end position="435"/>
    </location>
</feature>
<evidence type="ECO:0000256" key="4">
    <source>
        <dbReference type="SAM" id="MobiDB-lite"/>
    </source>
</evidence>
<dbReference type="SMART" id="SM00360">
    <property type="entry name" value="RRM"/>
    <property type="match status" value="4"/>
</dbReference>
<evidence type="ECO:0000313" key="7">
    <source>
        <dbReference type="Proteomes" id="UP000829720"/>
    </source>
</evidence>
<dbReference type="EMBL" id="JAERUA010000024">
    <property type="protein sequence ID" value="KAI1882620.1"/>
    <property type="molecule type" value="Genomic_DNA"/>
</dbReference>
<dbReference type="InterPro" id="IPR035979">
    <property type="entry name" value="RBD_domain_sf"/>
</dbReference>
<dbReference type="PANTHER" id="PTHR23236:SF119">
    <property type="entry name" value="NUCLEAR RNA-BINDING PROTEIN SART-3"/>
    <property type="match status" value="1"/>
</dbReference>
<accession>A0A8T3CFH9</accession>
<organism evidence="6 7">
    <name type="scientific">Albula goreensis</name>
    <dbReference type="NCBI Taxonomy" id="1534307"/>
    <lineage>
        <taxon>Eukaryota</taxon>
        <taxon>Metazoa</taxon>
        <taxon>Chordata</taxon>
        <taxon>Craniata</taxon>
        <taxon>Vertebrata</taxon>
        <taxon>Euteleostomi</taxon>
        <taxon>Actinopterygii</taxon>
        <taxon>Neopterygii</taxon>
        <taxon>Teleostei</taxon>
        <taxon>Albuliformes</taxon>
        <taxon>Albulidae</taxon>
        <taxon>Albula</taxon>
    </lineage>
</organism>
<feature type="region of interest" description="Disordered" evidence="4">
    <location>
        <begin position="1"/>
        <end position="91"/>
    </location>
</feature>
<dbReference type="SUPFAM" id="SSF54928">
    <property type="entry name" value="RNA-binding domain, RBD"/>
    <property type="match status" value="3"/>
</dbReference>
<keyword evidence="7" id="KW-1185">Reference proteome</keyword>
<protein>
    <recommendedName>
        <fullName evidence="5">RRM domain-containing protein</fullName>
    </recommendedName>
</protein>
<dbReference type="AlphaFoldDB" id="A0A8T3CFH9"/>
<proteinExistence type="predicted"/>
<dbReference type="InterPro" id="IPR012677">
    <property type="entry name" value="Nucleotide-bd_a/b_plait_sf"/>
</dbReference>
<sequence length="466" mass="50760">MTKLTKVASRTPMKRKATPAKMAKNGKAANNENEDESALLPNTPVQAEEPNDNQECEHGNNEAALTPGKRKAQQREEAPPPKKTKPESEGFRLFVGNLNKSKSFDEIRGALADFFSGNDFDIKGVRIESSRKFAYVDFATEEDLQKALVLNGQEVLGQGLRLDKAKVKESPEERKKRKDACTLFVKNIPSSATMDTLKEVFNQAVKIRIPPGDKSQPNKGIAYVEFKSEQEAAQALEEKQGADVQGRSVFIDFLGDKSQKASKTAATASSSLMVSNLAYSVSEKALQGVFKKAISVRIPLKNDKPKGYAFVEFGTVEDATEALESLNSTEVEGRPIRLEYSRSTTPKTGGSGAPAQASLKTLYVKGLSQNTTEETLRDAFEGAVAARVARHKDTGSSKGFGFVDFDSEESCGKAKQSMEDCEIDGCQVKLDFARTRKEGGGGGGAAGPQDPRETENKVKENRRGRR</sequence>
<feature type="region of interest" description="Disordered" evidence="4">
    <location>
        <begin position="434"/>
        <end position="466"/>
    </location>
</feature>
<feature type="domain" description="RRM" evidence="5">
    <location>
        <begin position="181"/>
        <end position="256"/>
    </location>
</feature>
<evidence type="ECO:0000256" key="1">
    <source>
        <dbReference type="ARBA" id="ARBA00022737"/>
    </source>
</evidence>
<evidence type="ECO:0000256" key="3">
    <source>
        <dbReference type="PROSITE-ProRule" id="PRU00176"/>
    </source>
</evidence>
<dbReference type="Pfam" id="PF00076">
    <property type="entry name" value="RRM_1"/>
    <property type="match status" value="4"/>
</dbReference>
<dbReference type="GO" id="GO:0003723">
    <property type="term" value="F:RNA binding"/>
    <property type="evidence" value="ECO:0007669"/>
    <property type="project" value="UniProtKB-UniRule"/>
</dbReference>
<dbReference type="OrthoDB" id="167718at2759"/>
<feature type="compositionally biased region" description="Basic and acidic residues" evidence="4">
    <location>
        <begin position="73"/>
        <end position="90"/>
    </location>
</feature>
<evidence type="ECO:0000313" key="6">
    <source>
        <dbReference type="EMBL" id="KAI1882620.1"/>
    </source>
</evidence>
<comment type="caution">
    <text evidence="6">The sequence shown here is derived from an EMBL/GenBank/DDBJ whole genome shotgun (WGS) entry which is preliminary data.</text>
</comment>
<gene>
    <name evidence="6" type="ORF">AGOR_G00236760</name>
</gene>
<dbReference type="Gene3D" id="3.30.70.330">
    <property type="match status" value="4"/>
</dbReference>
<keyword evidence="1" id="KW-0677">Repeat</keyword>
<dbReference type="Proteomes" id="UP000829720">
    <property type="component" value="Unassembled WGS sequence"/>
</dbReference>
<dbReference type="PANTHER" id="PTHR23236">
    <property type="entry name" value="EUKARYOTIC TRANSLATION INITIATION FACTOR 4B/4H"/>
    <property type="match status" value="1"/>
</dbReference>
<evidence type="ECO:0000256" key="2">
    <source>
        <dbReference type="ARBA" id="ARBA00022884"/>
    </source>
</evidence>
<feature type="domain" description="RRM" evidence="5">
    <location>
        <begin position="270"/>
        <end position="343"/>
    </location>
</feature>
<feature type="domain" description="RRM" evidence="5">
    <location>
        <begin position="91"/>
        <end position="167"/>
    </location>
</feature>
<name>A0A8T3CFH9_9TELE</name>
<feature type="compositionally biased region" description="Low complexity" evidence="4">
    <location>
        <begin position="20"/>
        <end position="31"/>
    </location>
</feature>
<evidence type="ECO:0000259" key="5">
    <source>
        <dbReference type="PROSITE" id="PS50102"/>
    </source>
</evidence>
<feature type="compositionally biased region" description="Basic and acidic residues" evidence="4">
    <location>
        <begin position="450"/>
        <end position="466"/>
    </location>
</feature>
<dbReference type="PROSITE" id="PS50102">
    <property type="entry name" value="RRM"/>
    <property type="match status" value="4"/>
</dbReference>